<name>A0A1E1MNG8_RHYSE</name>
<reference evidence="5" key="1">
    <citation type="submission" date="2016-03" db="EMBL/GenBank/DDBJ databases">
        <authorList>
            <person name="Guldener U."/>
        </authorList>
    </citation>
    <scope>NUCLEOTIDE SEQUENCE [LARGE SCALE GENOMIC DNA]</scope>
</reference>
<feature type="region of interest" description="Disordered" evidence="2">
    <location>
        <begin position="647"/>
        <end position="683"/>
    </location>
</feature>
<feature type="region of interest" description="Disordered" evidence="2">
    <location>
        <begin position="981"/>
        <end position="1072"/>
    </location>
</feature>
<feature type="compositionally biased region" description="Polar residues" evidence="2">
    <location>
        <begin position="712"/>
        <end position="742"/>
    </location>
</feature>
<feature type="compositionally biased region" description="Acidic residues" evidence="2">
    <location>
        <begin position="992"/>
        <end position="1001"/>
    </location>
</feature>
<feature type="compositionally biased region" description="Polar residues" evidence="2">
    <location>
        <begin position="1"/>
        <end position="10"/>
    </location>
</feature>
<protein>
    <recommendedName>
        <fullName evidence="3">Putative zinc-finger domain-containing protein</fullName>
    </recommendedName>
</protein>
<feature type="domain" description="Putative zinc-finger" evidence="3">
    <location>
        <begin position="1172"/>
        <end position="1193"/>
    </location>
</feature>
<keyword evidence="5" id="KW-1185">Reference proteome</keyword>
<dbReference type="GO" id="GO:0000178">
    <property type="term" value="C:exosome (RNase complex)"/>
    <property type="evidence" value="ECO:0007669"/>
    <property type="project" value="TreeGrafter"/>
</dbReference>
<keyword evidence="1" id="KW-0175">Coiled coil</keyword>
<feature type="compositionally biased region" description="Polar residues" evidence="2">
    <location>
        <begin position="116"/>
        <end position="133"/>
    </location>
</feature>
<feature type="region of interest" description="Disordered" evidence="2">
    <location>
        <begin position="214"/>
        <end position="289"/>
    </location>
</feature>
<feature type="compositionally biased region" description="Basic and acidic residues" evidence="2">
    <location>
        <begin position="462"/>
        <end position="473"/>
    </location>
</feature>
<feature type="compositionally biased region" description="Polar residues" evidence="2">
    <location>
        <begin position="249"/>
        <end position="274"/>
    </location>
</feature>
<feature type="compositionally biased region" description="Polar residues" evidence="2">
    <location>
        <begin position="214"/>
        <end position="235"/>
    </location>
</feature>
<feature type="compositionally biased region" description="Polar residues" evidence="2">
    <location>
        <begin position="647"/>
        <end position="663"/>
    </location>
</feature>
<feature type="region of interest" description="Disordered" evidence="2">
    <location>
        <begin position="108"/>
        <end position="171"/>
    </location>
</feature>
<accession>A0A1E1MNG8</accession>
<dbReference type="AlphaFoldDB" id="A0A1E1MNG8"/>
<feature type="compositionally biased region" description="Basic and acidic residues" evidence="2">
    <location>
        <begin position="981"/>
        <end position="991"/>
    </location>
</feature>
<feature type="compositionally biased region" description="Acidic residues" evidence="2">
    <location>
        <begin position="134"/>
        <end position="145"/>
    </location>
</feature>
<feature type="compositionally biased region" description="Low complexity" evidence="2">
    <location>
        <begin position="527"/>
        <end position="538"/>
    </location>
</feature>
<dbReference type="PANTHER" id="PTHR21563:SF3">
    <property type="entry name" value="ZINC FINGER C3H1 DOMAIN-CONTAINING PROTEIN"/>
    <property type="match status" value="1"/>
</dbReference>
<sequence length="1269" mass="137753">MSEYPSTPSYSAGYDAREQQNHSYLPPTYPNPYLQTNNGSQQMASHYDASLSAYGYNRSVPSFSASAVVAGVPPLPIFQGWNQDPASLPPYTGPNGATRYSSFASSAQHGAPYYQTPGQPAYQHQLSGVQPSEEQGDVDEGEFEEPTSAAYNLSDENGASQYRENGGTDYSDTAQRAVYSRPTEHSSQQPAYPGTLDQMLPSFFFLSATANNYNYQSRDPSQTRRPNSGSFSPHNAPTAAERDIPRLKNYNSYTPVQTAASPIGTSQKQYSWSQKGAGHTSLKPKPQTTGDVLSLKLDDASRELKNSHQLSPTINGRSVSESRKKAQAAILNLWPYDVRYQTYIDEGFSKEVVGSLFDELKMTRNSPKTAKDGGSNSSTFVANDLMGKENLPSGAPNSIPAGEIASKKIESNGHGDERILSALGNNTLRNGDQQLPSANAVIAPTKPVVMTEKQKTLQSKMEALRKSREERAQKAAAKGINKPVSASIEVSKPLAEQSESSSAKTSHSPIPAPSVPIKKPQIDTKPSTSSASTTSVSAQQQTSIIPGLFLASGLGTATSDTTAAVSSSTSSTIRKRPVAADFDEATPISIPYKRPFGQSRTDSRLVITVSEDEADSSDEDVAMELESQATQDSPLQLARKMSDHRSTTIQNLPPLSSVPSQKLYTPPPNASVANTPPKQAVPNTAGRLTHVQTEMEKLKKEIALREARQKAKQASSGSRTPQVSDENGSRATPSAASIASKVESSIRMQEMIETATSNVSLDQQRLADARAAAATKAAELKKGEDEQKSLRRAKLAADIPRVDAEVQQNQTRLEQLRDEMAQIEASVQRSLEDKRRLAEEMARLGQEAEEQLQAQKEKLDDIMVNDSTVSEGSPHPTSSNLETDKNEPAESGLCSELSTSIATPASPAKAGQPLLANDDTSNMEIVEPFNIDGTNSNLDDNTVLSSVNFSSETFAEGKAQEGLKETTSTDHALEAALQEAVRAEVDSHGPQEDDTDMEDFYAPDPNQLAPQTPSQVPEQAGSPEYSPTLDRTMPDLPQTESDDYEPPEATPPLDDHSVSDSPPFSPAPPETVSEVVDDVNLDVYMPELEPALACDNVSQSRTEEILSCTNDSPRKVVEDHPKAVAETHLFTPYESPLKQFRAYRFHPNFNDEVPGGLKSKTYSHKIDVMNEFCRFELAGGICNDSTCDFQHFKDIDLPDDAVLTALGSPEDFKGEQRDQFCIGLRAVLLDLRKQKVRDFEVIASEIIAHRQKFLGDKSKILAVLEGTTI</sequence>
<feature type="compositionally biased region" description="Polar residues" evidence="2">
    <location>
        <begin position="866"/>
        <end position="881"/>
    </location>
</feature>
<evidence type="ECO:0000256" key="1">
    <source>
        <dbReference type="SAM" id="Coils"/>
    </source>
</evidence>
<feature type="compositionally biased region" description="Polar residues" evidence="2">
    <location>
        <begin position="149"/>
        <end position="171"/>
    </location>
</feature>
<dbReference type="Pfam" id="PF10650">
    <property type="entry name" value="zf-C3H1"/>
    <property type="match status" value="1"/>
</dbReference>
<dbReference type="InterPro" id="IPR019607">
    <property type="entry name" value="Putative_zinc-finger_domain"/>
</dbReference>
<feature type="region of interest" description="Disordered" evidence="2">
    <location>
        <begin position="461"/>
        <end position="538"/>
    </location>
</feature>
<feature type="region of interest" description="Disordered" evidence="2">
    <location>
        <begin position="1"/>
        <end position="41"/>
    </location>
</feature>
<feature type="compositionally biased region" description="Polar residues" evidence="2">
    <location>
        <begin position="497"/>
        <end position="508"/>
    </location>
</feature>
<evidence type="ECO:0000313" key="4">
    <source>
        <dbReference type="EMBL" id="CZT50633.1"/>
    </source>
</evidence>
<dbReference type="Proteomes" id="UP000177625">
    <property type="component" value="Unassembled WGS sequence"/>
</dbReference>
<feature type="region of interest" description="Disordered" evidence="2">
    <location>
        <begin position="706"/>
        <end position="742"/>
    </location>
</feature>
<dbReference type="EMBL" id="FJVC01000439">
    <property type="protein sequence ID" value="CZT50633.1"/>
    <property type="molecule type" value="Genomic_DNA"/>
</dbReference>
<feature type="coiled-coil region" evidence="1">
    <location>
        <begin position="799"/>
        <end position="865"/>
    </location>
</feature>
<dbReference type="GO" id="GO:0005634">
    <property type="term" value="C:nucleus"/>
    <property type="evidence" value="ECO:0007669"/>
    <property type="project" value="TreeGrafter"/>
</dbReference>
<evidence type="ECO:0000256" key="2">
    <source>
        <dbReference type="SAM" id="MobiDB-lite"/>
    </source>
</evidence>
<evidence type="ECO:0000259" key="3">
    <source>
        <dbReference type="Pfam" id="PF10650"/>
    </source>
</evidence>
<evidence type="ECO:0000313" key="5">
    <source>
        <dbReference type="Proteomes" id="UP000177625"/>
    </source>
</evidence>
<proteinExistence type="predicted"/>
<dbReference type="PANTHER" id="PTHR21563">
    <property type="entry name" value="ZINC FINGER C3H1 DOMAIN-CONTAINING PROTEIN"/>
    <property type="match status" value="1"/>
</dbReference>
<feature type="compositionally biased region" description="Polar residues" evidence="2">
    <location>
        <begin position="1008"/>
        <end position="1017"/>
    </location>
</feature>
<feature type="region of interest" description="Disordered" evidence="2">
    <location>
        <begin position="866"/>
        <end position="893"/>
    </location>
</feature>
<gene>
    <name evidence="4" type="ORF">RSE6_11651</name>
</gene>
<organism evidence="4 5">
    <name type="scientific">Rhynchosporium secalis</name>
    <name type="common">Barley scald fungus</name>
    <dbReference type="NCBI Taxonomy" id="38038"/>
    <lineage>
        <taxon>Eukaryota</taxon>
        <taxon>Fungi</taxon>
        <taxon>Dikarya</taxon>
        <taxon>Ascomycota</taxon>
        <taxon>Pezizomycotina</taxon>
        <taxon>Leotiomycetes</taxon>
        <taxon>Helotiales</taxon>
        <taxon>Ploettnerulaceae</taxon>
        <taxon>Rhynchosporium</taxon>
    </lineage>
</organism>
<dbReference type="InterPro" id="IPR039278">
    <property type="entry name" value="Red1"/>
</dbReference>